<name>A0A0A9FWH2_ARUDO</name>
<evidence type="ECO:0000313" key="1">
    <source>
        <dbReference type="EMBL" id="JAE12718.1"/>
    </source>
</evidence>
<accession>A0A0A9FWH2</accession>
<protein>
    <submittedName>
        <fullName evidence="1">Uncharacterized protein</fullName>
    </submittedName>
</protein>
<organism evidence="1">
    <name type="scientific">Arundo donax</name>
    <name type="common">Giant reed</name>
    <name type="synonym">Donax arundinaceus</name>
    <dbReference type="NCBI Taxonomy" id="35708"/>
    <lineage>
        <taxon>Eukaryota</taxon>
        <taxon>Viridiplantae</taxon>
        <taxon>Streptophyta</taxon>
        <taxon>Embryophyta</taxon>
        <taxon>Tracheophyta</taxon>
        <taxon>Spermatophyta</taxon>
        <taxon>Magnoliopsida</taxon>
        <taxon>Liliopsida</taxon>
        <taxon>Poales</taxon>
        <taxon>Poaceae</taxon>
        <taxon>PACMAD clade</taxon>
        <taxon>Arundinoideae</taxon>
        <taxon>Arundineae</taxon>
        <taxon>Arundo</taxon>
    </lineage>
</organism>
<dbReference type="EMBL" id="GBRH01185178">
    <property type="protein sequence ID" value="JAE12718.1"/>
    <property type="molecule type" value="Transcribed_RNA"/>
</dbReference>
<reference evidence="1" key="2">
    <citation type="journal article" date="2015" name="Data Brief">
        <title>Shoot transcriptome of the giant reed, Arundo donax.</title>
        <authorList>
            <person name="Barrero R.A."/>
            <person name="Guerrero F.D."/>
            <person name="Moolhuijzen P."/>
            <person name="Goolsby J.A."/>
            <person name="Tidwell J."/>
            <person name="Bellgard S.E."/>
            <person name="Bellgard M.I."/>
        </authorList>
    </citation>
    <scope>NUCLEOTIDE SEQUENCE</scope>
    <source>
        <tissue evidence="1">Shoot tissue taken approximately 20 cm above the soil surface</tissue>
    </source>
</reference>
<reference evidence="1" key="1">
    <citation type="submission" date="2014-09" db="EMBL/GenBank/DDBJ databases">
        <authorList>
            <person name="Magalhaes I.L.F."/>
            <person name="Oliveira U."/>
            <person name="Santos F.R."/>
            <person name="Vidigal T.H.D.A."/>
            <person name="Brescovit A.D."/>
            <person name="Santos A.J."/>
        </authorList>
    </citation>
    <scope>NUCLEOTIDE SEQUENCE</scope>
    <source>
        <tissue evidence="1">Shoot tissue taken approximately 20 cm above the soil surface</tissue>
    </source>
</reference>
<sequence>MELFISGPYIRCAPSVVRMLHIGTLT</sequence>
<proteinExistence type="predicted"/>
<dbReference type="AlphaFoldDB" id="A0A0A9FWH2"/>